<name>A0ABN9UVH7_9DINO</name>
<feature type="region of interest" description="Disordered" evidence="1">
    <location>
        <begin position="234"/>
        <end position="263"/>
    </location>
</feature>
<proteinExistence type="predicted"/>
<evidence type="ECO:0000313" key="2">
    <source>
        <dbReference type="EMBL" id="CAK0864050.1"/>
    </source>
</evidence>
<protein>
    <submittedName>
        <fullName evidence="2">Uncharacterized protein</fullName>
    </submittedName>
</protein>
<dbReference type="Proteomes" id="UP001189429">
    <property type="component" value="Unassembled WGS sequence"/>
</dbReference>
<comment type="caution">
    <text evidence="2">The sequence shown here is derived from an EMBL/GenBank/DDBJ whole genome shotgun (WGS) entry which is preliminary data.</text>
</comment>
<sequence>MWKYERSDIVEEREKSKGLVKRTLEEVGEQSRRWLTGILLESWAQVSPQPDLGEELREQLGEFGYMDKEAWFLAADVASGRERAQDPLPRRIAWGWIVLESEGVGPILVAVGRGGLAGWRQSVNQGELMAFKKLLINAKGFQRLRYIAASIYAVRGVAKVKTGKEIVGKQMEAIEVENHMSEAEGISSSTSVLNYVGNELADGCVEDIAEQVQVSEAQARAVRWSEGIAAQIRKGGSGNARGGGRSGTVTTAIKRGQAGSQGQ</sequence>
<accession>A0ABN9UVH7</accession>
<evidence type="ECO:0000313" key="3">
    <source>
        <dbReference type="Proteomes" id="UP001189429"/>
    </source>
</evidence>
<keyword evidence="3" id="KW-1185">Reference proteome</keyword>
<feature type="compositionally biased region" description="Gly residues" evidence="1">
    <location>
        <begin position="235"/>
        <end position="246"/>
    </location>
</feature>
<organism evidence="2 3">
    <name type="scientific">Prorocentrum cordatum</name>
    <dbReference type="NCBI Taxonomy" id="2364126"/>
    <lineage>
        <taxon>Eukaryota</taxon>
        <taxon>Sar</taxon>
        <taxon>Alveolata</taxon>
        <taxon>Dinophyceae</taxon>
        <taxon>Prorocentrales</taxon>
        <taxon>Prorocentraceae</taxon>
        <taxon>Prorocentrum</taxon>
    </lineage>
</organism>
<reference evidence="2" key="1">
    <citation type="submission" date="2023-10" db="EMBL/GenBank/DDBJ databases">
        <authorList>
            <person name="Chen Y."/>
            <person name="Shah S."/>
            <person name="Dougan E. K."/>
            <person name="Thang M."/>
            <person name="Chan C."/>
        </authorList>
    </citation>
    <scope>NUCLEOTIDE SEQUENCE [LARGE SCALE GENOMIC DNA]</scope>
</reference>
<dbReference type="EMBL" id="CAUYUJ010016326">
    <property type="protein sequence ID" value="CAK0864050.1"/>
    <property type="molecule type" value="Genomic_DNA"/>
</dbReference>
<evidence type="ECO:0000256" key="1">
    <source>
        <dbReference type="SAM" id="MobiDB-lite"/>
    </source>
</evidence>
<gene>
    <name evidence="2" type="ORF">PCOR1329_LOCUS52032</name>
</gene>